<reference evidence="1 2" key="1">
    <citation type="submission" date="2018-05" db="EMBL/GenBank/DDBJ databases">
        <title>A metagenomic window into the 2 km-deep terrestrial subsurface aquifer revealed taxonomically and functionally diverse microbial community comprising novel uncultured bacterial lineages.</title>
        <authorList>
            <person name="Kadnikov V.V."/>
            <person name="Mardanov A.V."/>
            <person name="Beletsky A.V."/>
            <person name="Banks D."/>
            <person name="Pimenov N.V."/>
            <person name="Frank Y.A."/>
            <person name="Karnachuk O.V."/>
            <person name="Ravin N.V."/>
        </authorList>
    </citation>
    <scope>NUCLEOTIDE SEQUENCE [LARGE SCALE GENOMIC DNA]</scope>
    <source>
        <strain evidence="1">BY5</strain>
    </source>
</reference>
<comment type="caution">
    <text evidence="1">The sequence shown here is derived from an EMBL/GenBank/DDBJ whole genome shotgun (WGS) entry which is preliminary data.</text>
</comment>
<name>A0A367ZB93_9BACT</name>
<dbReference type="Proteomes" id="UP000252355">
    <property type="component" value="Unassembled WGS sequence"/>
</dbReference>
<dbReference type="AlphaFoldDB" id="A0A367ZB93"/>
<accession>A0A367ZB93</accession>
<proteinExistence type="predicted"/>
<dbReference type="InterPro" id="IPR054221">
    <property type="entry name" value="DUF6941"/>
</dbReference>
<evidence type="ECO:0000313" key="1">
    <source>
        <dbReference type="EMBL" id="RCK74622.1"/>
    </source>
</evidence>
<sequence>MSDRKYKCVLFCEDIRQETGGRISLMGVLGAHLYVQDFPLMFPKFCLFLEWGEITGKFQVTLNIVPPEGVSVPRVSPSAVIQGQPGLIARSMIVLNGFVFPAPGKYVFEFWVDDVCVGREPFVIEKFEAPPKVTN</sequence>
<dbReference type="EMBL" id="QOQW01000043">
    <property type="protein sequence ID" value="RCK74622.1"/>
    <property type="molecule type" value="Genomic_DNA"/>
</dbReference>
<gene>
    <name evidence="1" type="ORF">OZSIB_0109</name>
</gene>
<organism evidence="1 2">
    <name type="scientific">Candidatus Ozemobacter sibiricus</name>
    <dbReference type="NCBI Taxonomy" id="2268124"/>
    <lineage>
        <taxon>Bacteria</taxon>
        <taxon>Candidatus Ozemobacteria</taxon>
        <taxon>Candidatus Ozemobacterales</taxon>
        <taxon>Candidatus Ozemobacteraceae</taxon>
        <taxon>Candidatus Ozemobacter</taxon>
    </lineage>
</organism>
<evidence type="ECO:0000313" key="2">
    <source>
        <dbReference type="Proteomes" id="UP000252355"/>
    </source>
</evidence>
<dbReference type="Pfam" id="PF22091">
    <property type="entry name" value="DUF6941"/>
    <property type="match status" value="1"/>
</dbReference>
<protein>
    <submittedName>
        <fullName evidence="1">Uncharacterized protein</fullName>
    </submittedName>
</protein>